<dbReference type="AlphaFoldDB" id="A0A9W6V4B6"/>
<sequence>MFGAEGCPGGAWIVGHGMTIHQLNPPPTPAARQARDHRLRGIESDADTLRRRALQLAGALDVVLAEVRAATDPLVREQMLEELAAELQPLYVGGHYEIDPRHPIASAAIGTEDLADRLRSQDA</sequence>
<dbReference type="Proteomes" id="UP001165041">
    <property type="component" value="Unassembled WGS sequence"/>
</dbReference>
<reference evidence="1" key="1">
    <citation type="submission" date="2023-02" db="EMBL/GenBank/DDBJ databases">
        <title>Kitasatospora phosalacinea NBRC 14627.</title>
        <authorList>
            <person name="Ichikawa N."/>
            <person name="Sato H."/>
            <person name="Tonouchi N."/>
        </authorList>
    </citation>
    <scope>NUCLEOTIDE SEQUENCE</scope>
    <source>
        <strain evidence="1">NBRC 14627</strain>
    </source>
</reference>
<name>A0A9W6V4B6_9ACTN</name>
<proteinExistence type="predicted"/>
<dbReference type="EMBL" id="BSSA01000054">
    <property type="protein sequence ID" value="GLW75334.1"/>
    <property type="molecule type" value="Genomic_DNA"/>
</dbReference>
<protein>
    <submittedName>
        <fullName evidence="1">Uncharacterized protein</fullName>
    </submittedName>
</protein>
<organism evidence="1 2">
    <name type="scientific">Kitasatospora phosalacinea</name>
    <dbReference type="NCBI Taxonomy" id="2065"/>
    <lineage>
        <taxon>Bacteria</taxon>
        <taxon>Bacillati</taxon>
        <taxon>Actinomycetota</taxon>
        <taxon>Actinomycetes</taxon>
        <taxon>Kitasatosporales</taxon>
        <taxon>Streptomycetaceae</taxon>
        <taxon>Kitasatospora</taxon>
    </lineage>
</organism>
<evidence type="ECO:0000313" key="2">
    <source>
        <dbReference type="Proteomes" id="UP001165041"/>
    </source>
</evidence>
<accession>A0A9W6V4B6</accession>
<comment type="caution">
    <text evidence="1">The sequence shown here is derived from an EMBL/GenBank/DDBJ whole genome shotgun (WGS) entry which is preliminary data.</text>
</comment>
<gene>
    <name evidence="1" type="ORF">Kpho02_76310</name>
</gene>
<evidence type="ECO:0000313" key="1">
    <source>
        <dbReference type="EMBL" id="GLW75334.1"/>
    </source>
</evidence>